<accession>A0A4Y2S380</accession>
<name>A0A4Y2S380_ARAVE</name>
<protein>
    <submittedName>
        <fullName evidence="1">Uncharacterized protein</fullName>
    </submittedName>
</protein>
<gene>
    <name evidence="1" type="ORF">AVEN_187611_1</name>
</gene>
<evidence type="ECO:0000313" key="1">
    <source>
        <dbReference type="EMBL" id="GBN81680.1"/>
    </source>
</evidence>
<sequence>MNRERSHVHSVIVHYLHHGWAMRLCWPLGRSHYSSIAFDFIPVFTIRCFGRSGLCLRYVSLCQRIPRLKDSLFIRIGGFAKQRLESVTEGLDLDEKPVLITVKCKLVKDW</sequence>
<keyword evidence="2" id="KW-1185">Reference proteome</keyword>
<reference evidence="1 2" key="1">
    <citation type="journal article" date="2019" name="Sci. Rep.">
        <title>Orb-weaving spider Araneus ventricosus genome elucidates the spidroin gene catalogue.</title>
        <authorList>
            <person name="Kono N."/>
            <person name="Nakamura H."/>
            <person name="Ohtoshi R."/>
            <person name="Moran D.A.P."/>
            <person name="Shinohara A."/>
            <person name="Yoshida Y."/>
            <person name="Fujiwara M."/>
            <person name="Mori M."/>
            <person name="Tomita M."/>
            <person name="Arakawa K."/>
        </authorList>
    </citation>
    <scope>NUCLEOTIDE SEQUENCE [LARGE SCALE GENOMIC DNA]</scope>
</reference>
<dbReference type="Proteomes" id="UP000499080">
    <property type="component" value="Unassembled WGS sequence"/>
</dbReference>
<organism evidence="1 2">
    <name type="scientific">Araneus ventricosus</name>
    <name type="common">Orbweaver spider</name>
    <name type="synonym">Epeira ventricosa</name>
    <dbReference type="NCBI Taxonomy" id="182803"/>
    <lineage>
        <taxon>Eukaryota</taxon>
        <taxon>Metazoa</taxon>
        <taxon>Ecdysozoa</taxon>
        <taxon>Arthropoda</taxon>
        <taxon>Chelicerata</taxon>
        <taxon>Arachnida</taxon>
        <taxon>Araneae</taxon>
        <taxon>Araneomorphae</taxon>
        <taxon>Entelegynae</taxon>
        <taxon>Araneoidea</taxon>
        <taxon>Araneidae</taxon>
        <taxon>Araneus</taxon>
    </lineage>
</organism>
<evidence type="ECO:0000313" key="2">
    <source>
        <dbReference type="Proteomes" id="UP000499080"/>
    </source>
</evidence>
<comment type="caution">
    <text evidence="1">The sequence shown here is derived from an EMBL/GenBank/DDBJ whole genome shotgun (WGS) entry which is preliminary data.</text>
</comment>
<dbReference type="AlphaFoldDB" id="A0A4Y2S380"/>
<dbReference type="EMBL" id="BGPR01019356">
    <property type="protein sequence ID" value="GBN81680.1"/>
    <property type="molecule type" value="Genomic_DNA"/>
</dbReference>
<proteinExistence type="predicted"/>